<organism evidence="2 3">
    <name type="scientific">Serratia marcescens</name>
    <dbReference type="NCBI Taxonomy" id="615"/>
    <lineage>
        <taxon>Bacteria</taxon>
        <taxon>Pseudomonadati</taxon>
        <taxon>Pseudomonadota</taxon>
        <taxon>Gammaproteobacteria</taxon>
        <taxon>Enterobacterales</taxon>
        <taxon>Yersiniaceae</taxon>
        <taxon>Serratia</taxon>
    </lineage>
</organism>
<evidence type="ECO:0000259" key="1">
    <source>
        <dbReference type="Pfam" id="PF04965"/>
    </source>
</evidence>
<protein>
    <submittedName>
        <fullName evidence="2">Baseplate assembly protein</fullName>
    </submittedName>
</protein>
<dbReference type="Gene3D" id="3.10.450.40">
    <property type="match status" value="1"/>
</dbReference>
<feature type="domain" description="IraD/Gp25-like" evidence="1">
    <location>
        <begin position="17"/>
        <end position="89"/>
    </location>
</feature>
<evidence type="ECO:0000313" key="3">
    <source>
        <dbReference type="Proteomes" id="UP000321126"/>
    </source>
</evidence>
<dbReference type="SUPFAM" id="SSF160719">
    <property type="entry name" value="gpW/gp25-like"/>
    <property type="match status" value="1"/>
</dbReference>
<accession>A0A5C7CDY5</accession>
<comment type="caution">
    <text evidence="2">The sequence shown here is derived from an EMBL/GenBank/DDBJ whole genome shotgun (WGS) entry which is preliminary data.</text>
</comment>
<dbReference type="Pfam" id="PF04965">
    <property type="entry name" value="GPW_gp25"/>
    <property type="match status" value="1"/>
</dbReference>
<dbReference type="Proteomes" id="UP000321126">
    <property type="component" value="Unassembled WGS sequence"/>
</dbReference>
<proteinExistence type="predicted"/>
<dbReference type="RefSeq" id="WP_147881751.1">
    <property type="nucleotide sequence ID" value="NZ_VOUQ01000007.1"/>
</dbReference>
<dbReference type="EMBL" id="VOUQ01000007">
    <property type="protein sequence ID" value="TXE33252.1"/>
    <property type="molecule type" value="Genomic_DNA"/>
</dbReference>
<dbReference type="InterPro" id="IPR007048">
    <property type="entry name" value="IraD/Gp25-like"/>
</dbReference>
<evidence type="ECO:0000313" key="2">
    <source>
        <dbReference type="EMBL" id="TXE33252.1"/>
    </source>
</evidence>
<reference evidence="2 3" key="1">
    <citation type="submission" date="2019-07" db="EMBL/GenBank/DDBJ databases">
        <title>Serratia strains were isolated from fresh produce.</title>
        <authorList>
            <person name="Cho G.-S."/>
            <person name="Stein M."/>
            <person name="Lee W."/>
            <person name="Suh S.H."/>
            <person name="Franz C.M.A.P."/>
        </authorList>
    </citation>
    <scope>NUCLEOTIDE SEQUENCE [LARGE SCALE GENOMIC DNA]</scope>
    <source>
        <strain evidence="2 3">S16</strain>
    </source>
</reference>
<gene>
    <name evidence="2" type="ORF">FOT62_13860</name>
</gene>
<name>A0A5C7CDY5_SERMA</name>
<dbReference type="AlphaFoldDB" id="A0A5C7CDY5"/>
<sequence>MMYLGMNAGSGEPITDLDHIRQSVSDILNTPVGSRVMRRDYGSLLSTLIDAPANDALLLQMMSATYSAIMRWEPRVIVKALTLSPNDQPGRYTANLVCSRNDNDSAFTLSARIGGTT</sequence>